<comment type="caution">
    <text evidence="2">The sequence shown here is derived from an EMBL/GenBank/DDBJ whole genome shotgun (WGS) entry which is preliminary data.</text>
</comment>
<accession>A0A0S8G4X5</accession>
<keyword evidence="1" id="KW-1133">Transmembrane helix</keyword>
<keyword evidence="1" id="KW-0472">Membrane</keyword>
<protein>
    <submittedName>
        <fullName evidence="2">Uncharacterized protein</fullName>
    </submittedName>
</protein>
<dbReference type="Proteomes" id="UP000051096">
    <property type="component" value="Unassembled WGS sequence"/>
</dbReference>
<dbReference type="EMBL" id="LJUO01000186">
    <property type="protein sequence ID" value="KPK68067.1"/>
    <property type="molecule type" value="Genomic_DNA"/>
</dbReference>
<organism evidence="2 3">
    <name type="scientific">candidate division WOR_3 bacterium SM23_60</name>
    <dbReference type="NCBI Taxonomy" id="1703780"/>
    <lineage>
        <taxon>Bacteria</taxon>
        <taxon>Bacteria division WOR-3</taxon>
    </lineage>
</organism>
<evidence type="ECO:0000313" key="2">
    <source>
        <dbReference type="EMBL" id="KPK68067.1"/>
    </source>
</evidence>
<reference evidence="2 3" key="1">
    <citation type="journal article" date="2015" name="Microbiome">
        <title>Genomic resolution of linkages in carbon, nitrogen, and sulfur cycling among widespread estuary sediment bacteria.</title>
        <authorList>
            <person name="Baker B.J."/>
            <person name="Lazar C.S."/>
            <person name="Teske A.P."/>
            <person name="Dick G.J."/>
        </authorList>
    </citation>
    <scope>NUCLEOTIDE SEQUENCE [LARGE SCALE GENOMIC DNA]</scope>
    <source>
        <strain evidence="2">SM23_60</strain>
    </source>
</reference>
<name>A0A0S8G4X5_UNCW3</name>
<evidence type="ECO:0000256" key="1">
    <source>
        <dbReference type="SAM" id="Phobius"/>
    </source>
</evidence>
<keyword evidence="1" id="KW-0812">Transmembrane</keyword>
<feature type="transmembrane region" description="Helical" evidence="1">
    <location>
        <begin position="37"/>
        <end position="55"/>
    </location>
</feature>
<sequence length="122" mass="13529">MNGTRVFVILVHGFIGWALCGAVMGIGPLLMSMQTTLIVHAIAAPVFFFVISLFYHRKFNYTTPFQTSLVFTGFVIFIDFFLVALIIQGNVEMFGSILGTWLPFVLIFVATYCAGLFAQKSS</sequence>
<feature type="transmembrane region" description="Helical" evidence="1">
    <location>
        <begin position="93"/>
        <end position="118"/>
    </location>
</feature>
<gene>
    <name evidence="2" type="ORF">AMJ87_12445</name>
</gene>
<proteinExistence type="predicted"/>
<dbReference type="AlphaFoldDB" id="A0A0S8G4X5"/>
<feature type="transmembrane region" description="Helical" evidence="1">
    <location>
        <begin position="67"/>
        <end position="87"/>
    </location>
</feature>
<feature type="transmembrane region" description="Helical" evidence="1">
    <location>
        <begin position="7"/>
        <end position="31"/>
    </location>
</feature>
<evidence type="ECO:0000313" key="3">
    <source>
        <dbReference type="Proteomes" id="UP000051096"/>
    </source>
</evidence>